<gene>
    <name evidence="5" type="ORF">C7450_106323</name>
</gene>
<dbReference type="InterPro" id="IPR029063">
    <property type="entry name" value="SAM-dependent_MTases_sf"/>
</dbReference>
<dbReference type="Proteomes" id="UP000248021">
    <property type="component" value="Unassembled WGS sequence"/>
</dbReference>
<feature type="compositionally biased region" description="Basic and acidic residues" evidence="3">
    <location>
        <begin position="166"/>
        <end position="177"/>
    </location>
</feature>
<dbReference type="InterPro" id="IPR041698">
    <property type="entry name" value="Methyltransf_25"/>
</dbReference>
<comment type="caution">
    <text evidence="5">The sequence shown here is derived from an EMBL/GenBank/DDBJ whole genome shotgun (WGS) entry which is preliminary data.</text>
</comment>
<evidence type="ECO:0000313" key="6">
    <source>
        <dbReference type="Proteomes" id="UP000248021"/>
    </source>
</evidence>
<evidence type="ECO:0000313" key="5">
    <source>
        <dbReference type="EMBL" id="PXW58147.1"/>
    </source>
</evidence>
<accession>A0A2V3U648</accession>
<name>A0A2V3U648_9HYPH</name>
<protein>
    <submittedName>
        <fullName evidence="5">Methyltransferase family protein</fullName>
    </submittedName>
</protein>
<dbReference type="Gene3D" id="3.40.50.150">
    <property type="entry name" value="Vaccinia Virus protein VP39"/>
    <property type="match status" value="1"/>
</dbReference>
<dbReference type="GO" id="GO:0008168">
    <property type="term" value="F:methyltransferase activity"/>
    <property type="evidence" value="ECO:0007669"/>
    <property type="project" value="UniProtKB-KW"/>
</dbReference>
<keyword evidence="1 5" id="KW-0489">Methyltransferase</keyword>
<dbReference type="PANTHER" id="PTHR44942:SF4">
    <property type="entry name" value="METHYLTRANSFERASE TYPE 11 DOMAIN-CONTAINING PROTEIN"/>
    <property type="match status" value="1"/>
</dbReference>
<dbReference type="RefSeq" id="WP_110375441.1">
    <property type="nucleotide sequence ID" value="NZ_JAHBRY010000001.1"/>
</dbReference>
<dbReference type="EMBL" id="QJJK01000006">
    <property type="protein sequence ID" value="PXW58147.1"/>
    <property type="molecule type" value="Genomic_DNA"/>
</dbReference>
<evidence type="ECO:0000256" key="2">
    <source>
        <dbReference type="ARBA" id="ARBA00022679"/>
    </source>
</evidence>
<dbReference type="InterPro" id="IPR051052">
    <property type="entry name" value="Diverse_substrate_MTase"/>
</dbReference>
<feature type="domain" description="Methyltransferase" evidence="4">
    <location>
        <begin position="45"/>
        <end position="136"/>
    </location>
</feature>
<keyword evidence="2 5" id="KW-0808">Transferase</keyword>
<organism evidence="5 6">
    <name type="scientific">Chelatococcus asaccharovorans</name>
    <dbReference type="NCBI Taxonomy" id="28210"/>
    <lineage>
        <taxon>Bacteria</taxon>
        <taxon>Pseudomonadati</taxon>
        <taxon>Pseudomonadota</taxon>
        <taxon>Alphaproteobacteria</taxon>
        <taxon>Hyphomicrobiales</taxon>
        <taxon>Chelatococcaceae</taxon>
        <taxon>Chelatococcus</taxon>
    </lineage>
</organism>
<dbReference type="GO" id="GO:0032259">
    <property type="term" value="P:methylation"/>
    <property type="evidence" value="ECO:0007669"/>
    <property type="project" value="UniProtKB-KW"/>
</dbReference>
<dbReference type="PANTHER" id="PTHR44942">
    <property type="entry name" value="METHYLTRANSF_11 DOMAIN-CONTAINING PROTEIN"/>
    <property type="match status" value="1"/>
</dbReference>
<proteinExistence type="predicted"/>
<dbReference type="AlphaFoldDB" id="A0A2V3U648"/>
<evidence type="ECO:0000256" key="1">
    <source>
        <dbReference type="ARBA" id="ARBA00022603"/>
    </source>
</evidence>
<evidence type="ECO:0000256" key="3">
    <source>
        <dbReference type="SAM" id="MobiDB-lite"/>
    </source>
</evidence>
<keyword evidence="6" id="KW-1185">Reference proteome</keyword>
<dbReference type="OrthoDB" id="5642573at2"/>
<dbReference type="SUPFAM" id="SSF53335">
    <property type="entry name" value="S-adenosyl-L-methionine-dependent methyltransferases"/>
    <property type="match status" value="1"/>
</dbReference>
<sequence>MNDTAFNPHRFQTTVPFYARFRVPYPAALIQFVADHLALPPHAPILDLGTGPGLLAIAFARLGHDVTAVDPEPAMLDAARAAAEEAGVPVTFVRGSSFDLDRLGGPFQLATMGRSFHWMDREATLATLDRMIAPGGAVVLFSDGQLPYPGQEWRKAVLEPLASHYAPEEARQREARRSPSRPPHEAVLLDSPFRHLERHSVIFKQTLDVDAIVGRTFSMSVTSPQALGARKDAFEEELRRGLAALSPTGRFDEIVEVKALIARRG</sequence>
<reference evidence="5 6" key="1">
    <citation type="submission" date="2018-05" db="EMBL/GenBank/DDBJ databases">
        <title>Genomic Encyclopedia of Type Strains, Phase IV (KMG-IV): sequencing the most valuable type-strain genomes for metagenomic binning, comparative biology and taxonomic classification.</title>
        <authorList>
            <person name="Goeker M."/>
        </authorList>
    </citation>
    <scope>NUCLEOTIDE SEQUENCE [LARGE SCALE GENOMIC DNA]</scope>
    <source>
        <strain evidence="5 6">DSM 6462</strain>
    </source>
</reference>
<feature type="region of interest" description="Disordered" evidence="3">
    <location>
        <begin position="164"/>
        <end position="186"/>
    </location>
</feature>
<evidence type="ECO:0000259" key="4">
    <source>
        <dbReference type="Pfam" id="PF13649"/>
    </source>
</evidence>
<dbReference type="Pfam" id="PF13649">
    <property type="entry name" value="Methyltransf_25"/>
    <property type="match status" value="1"/>
</dbReference>
<dbReference type="CDD" id="cd02440">
    <property type="entry name" value="AdoMet_MTases"/>
    <property type="match status" value="1"/>
</dbReference>